<dbReference type="GO" id="GO:0042956">
    <property type="term" value="P:maltodextrin transmembrane transport"/>
    <property type="evidence" value="ECO:0007669"/>
    <property type="project" value="TreeGrafter"/>
</dbReference>
<protein>
    <submittedName>
        <fullName evidence="5">ABC transporter substrate-binding protein</fullName>
    </submittedName>
</protein>
<accession>A0A1B1Z8Q9</accession>
<dbReference type="Gene3D" id="3.40.190.10">
    <property type="entry name" value="Periplasmic binding protein-like II"/>
    <property type="match status" value="1"/>
</dbReference>
<dbReference type="PANTHER" id="PTHR30061">
    <property type="entry name" value="MALTOSE-BINDING PERIPLASMIC PROTEIN"/>
    <property type="match status" value="1"/>
</dbReference>
<dbReference type="EMBL" id="CP016761">
    <property type="protein sequence ID" value="ANX13820.1"/>
    <property type="molecule type" value="Genomic_DNA"/>
</dbReference>
<dbReference type="InterPro" id="IPR006059">
    <property type="entry name" value="SBP"/>
</dbReference>
<dbReference type="AlphaFoldDB" id="A0A1B1Z8Q9"/>
<dbReference type="GO" id="GO:0015768">
    <property type="term" value="P:maltose transport"/>
    <property type="evidence" value="ECO:0007669"/>
    <property type="project" value="TreeGrafter"/>
</dbReference>
<evidence type="ECO:0000256" key="3">
    <source>
        <dbReference type="ARBA" id="ARBA00022729"/>
    </source>
</evidence>
<dbReference type="CDD" id="cd13585">
    <property type="entry name" value="PBP2_TMBP_like"/>
    <property type="match status" value="1"/>
</dbReference>
<proteinExistence type="inferred from homology"/>
<comment type="similarity">
    <text evidence="1">Belongs to the bacterial solute-binding protein 1 family.</text>
</comment>
<dbReference type="PROSITE" id="PS51257">
    <property type="entry name" value="PROKAR_LIPOPROTEIN"/>
    <property type="match status" value="1"/>
</dbReference>
<dbReference type="PANTHER" id="PTHR30061:SF50">
    <property type="entry name" value="MALTOSE_MALTODEXTRIN-BINDING PERIPLASMIC PROTEIN"/>
    <property type="match status" value="1"/>
</dbReference>
<reference evidence="5 6" key="1">
    <citation type="submission" date="2016-08" db="EMBL/GenBank/DDBJ databases">
        <title>Complete genome sequence of Fictibacillus arsenicus G25-54, a strain with toxicity to nematodes and a potential arsenic-resistance activity.</title>
        <authorList>
            <person name="Zheng Z."/>
        </authorList>
    </citation>
    <scope>NUCLEOTIDE SEQUENCE [LARGE SCALE GENOMIC DNA]</scope>
    <source>
        <strain evidence="5 6">G25-54</strain>
    </source>
</reference>
<feature type="signal peptide" evidence="4">
    <location>
        <begin position="1"/>
        <end position="20"/>
    </location>
</feature>
<evidence type="ECO:0000313" key="5">
    <source>
        <dbReference type="EMBL" id="ANX13820.1"/>
    </source>
</evidence>
<name>A0A1B1Z8Q9_9BACL</name>
<dbReference type="RefSeq" id="WP_066293173.1">
    <property type="nucleotide sequence ID" value="NZ_CP016761.1"/>
</dbReference>
<dbReference type="GO" id="GO:0055052">
    <property type="term" value="C:ATP-binding cassette (ABC) transporter complex, substrate-binding subunit-containing"/>
    <property type="evidence" value="ECO:0007669"/>
    <property type="project" value="TreeGrafter"/>
</dbReference>
<keyword evidence="2" id="KW-0813">Transport</keyword>
<dbReference type="Proteomes" id="UP000077412">
    <property type="component" value="Chromosome"/>
</dbReference>
<evidence type="ECO:0000256" key="1">
    <source>
        <dbReference type="ARBA" id="ARBA00008520"/>
    </source>
</evidence>
<dbReference type="OrthoDB" id="9782846at2"/>
<dbReference type="STRING" id="255247.ABE41_017555"/>
<sequence>MGWKKFGMMFLALILIFTMAACSDESESASGKKVDKNTSATLTVWIHPYVNQELKDKQNEVFDNMAASFKKKYPNVKVKFEEIPWANREQKILTALAANQGPDVFYLIPDIMAQFADQGVLTPITDLLGDDWDKEDFEQSSIDAVTYKDEIYGLPLLREVQTYMYNTKILEEIGADPNDLPETWEEFDQLAQKAKDKGYFARSFEGANTANATLYPLVWQSGGEVISKDGKVKINNKDGVEAFERINKWYKEGFIPKDSINTLEHFTPFVEGKILAVWGSGGTIAALREKGFNDYVIGPPLKQEKMATFGTTGMFVVPTTSKNKELAAQLVKEMTNKESSEAFNELAKFIPARKSATSIYDGDKDMAKMTEYVQYANPGVIHPVARVVMPKIQAELQAMMEGTKSPKEAADAVAKAIEEEMGK</sequence>
<evidence type="ECO:0000256" key="4">
    <source>
        <dbReference type="SAM" id="SignalP"/>
    </source>
</evidence>
<dbReference type="Pfam" id="PF01547">
    <property type="entry name" value="SBP_bac_1"/>
    <property type="match status" value="1"/>
</dbReference>
<gene>
    <name evidence="5" type="ORF">ABE41_017555</name>
</gene>
<organism evidence="5 6">
    <name type="scientific">Fictibacillus arsenicus</name>
    <dbReference type="NCBI Taxonomy" id="255247"/>
    <lineage>
        <taxon>Bacteria</taxon>
        <taxon>Bacillati</taxon>
        <taxon>Bacillota</taxon>
        <taxon>Bacilli</taxon>
        <taxon>Bacillales</taxon>
        <taxon>Fictibacillaceae</taxon>
        <taxon>Fictibacillus</taxon>
    </lineage>
</organism>
<feature type="chain" id="PRO_5039189372" evidence="4">
    <location>
        <begin position="21"/>
        <end position="423"/>
    </location>
</feature>
<evidence type="ECO:0000313" key="6">
    <source>
        <dbReference type="Proteomes" id="UP000077412"/>
    </source>
</evidence>
<dbReference type="SUPFAM" id="SSF53850">
    <property type="entry name" value="Periplasmic binding protein-like II"/>
    <property type="match status" value="1"/>
</dbReference>
<keyword evidence="6" id="KW-1185">Reference proteome</keyword>
<keyword evidence="3 4" id="KW-0732">Signal</keyword>
<dbReference type="GO" id="GO:1901982">
    <property type="term" value="F:maltose binding"/>
    <property type="evidence" value="ECO:0007669"/>
    <property type="project" value="TreeGrafter"/>
</dbReference>
<dbReference type="KEGG" id="far:ABE41_017555"/>
<evidence type="ECO:0000256" key="2">
    <source>
        <dbReference type="ARBA" id="ARBA00022448"/>
    </source>
</evidence>